<reference evidence="1 2" key="1">
    <citation type="journal article" date="2018" name="Proc. Natl. Acad. Sci. U.S.A.">
        <title>Draft genome sequence of Camellia sinensis var. sinensis provides insights into the evolution of the tea genome and tea quality.</title>
        <authorList>
            <person name="Wei C."/>
            <person name="Yang H."/>
            <person name="Wang S."/>
            <person name="Zhao J."/>
            <person name="Liu C."/>
            <person name="Gao L."/>
            <person name="Xia E."/>
            <person name="Lu Y."/>
            <person name="Tai Y."/>
            <person name="She G."/>
            <person name="Sun J."/>
            <person name="Cao H."/>
            <person name="Tong W."/>
            <person name="Gao Q."/>
            <person name="Li Y."/>
            <person name="Deng W."/>
            <person name="Jiang X."/>
            <person name="Wang W."/>
            <person name="Chen Q."/>
            <person name="Zhang S."/>
            <person name="Li H."/>
            <person name="Wu J."/>
            <person name="Wang P."/>
            <person name="Li P."/>
            <person name="Shi C."/>
            <person name="Zheng F."/>
            <person name="Jian J."/>
            <person name="Huang B."/>
            <person name="Shan D."/>
            <person name="Shi M."/>
            <person name="Fang C."/>
            <person name="Yue Y."/>
            <person name="Li F."/>
            <person name="Li D."/>
            <person name="Wei S."/>
            <person name="Han B."/>
            <person name="Jiang C."/>
            <person name="Yin Y."/>
            <person name="Xia T."/>
            <person name="Zhang Z."/>
            <person name="Bennetzen J.L."/>
            <person name="Zhao S."/>
            <person name="Wan X."/>
        </authorList>
    </citation>
    <scope>NUCLEOTIDE SEQUENCE [LARGE SCALE GENOMIC DNA]</scope>
    <source>
        <strain evidence="2">cv. Shuchazao</strain>
        <tissue evidence="1">Leaf</tissue>
    </source>
</reference>
<accession>A0A4S4EPJ9</accession>
<sequence length="255" mass="28839">MLRGFKQGDLVIAFTFYFGYGSSELDELKDRAGGFMEWYWGGGWSIRRLHILNEAFLGRCLEDFSCEWESYLRLAKYNSAWGDWTSLEGDMGEFGGEEFRPYALMLWAKYLYRRAINKGIGVDNMHYLNDGLWKPLIYLRPHSTAFATAGLMPSPPSLSVVAAATSCEQPSTLFHHNLLAAATSCEQPSTLFHRNLLPPPAFSFPHCNTLSHRWLPSLLLMLILPVLIPQKKKKNGVEEALFGTGLPNKLKLLSI</sequence>
<protein>
    <submittedName>
        <fullName evidence="1">Uncharacterized protein</fullName>
    </submittedName>
</protein>
<evidence type="ECO:0000313" key="1">
    <source>
        <dbReference type="EMBL" id="THG18175.1"/>
    </source>
</evidence>
<organism evidence="1 2">
    <name type="scientific">Camellia sinensis var. sinensis</name>
    <name type="common">China tea</name>
    <dbReference type="NCBI Taxonomy" id="542762"/>
    <lineage>
        <taxon>Eukaryota</taxon>
        <taxon>Viridiplantae</taxon>
        <taxon>Streptophyta</taxon>
        <taxon>Embryophyta</taxon>
        <taxon>Tracheophyta</taxon>
        <taxon>Spermatophyta</taxon>
        <taxon>Magnoliopsida</taxon>
        <taxon>eudicotyledons</taxon>
        <taxon>Gunneridae</taxon>
        <taxon>Pentapetalae</taxon>
        <taxon>asterids</taxon>
        <taxon>Ericales</taxon>
        <taxon>Theaceae</taxon>
        <taxon>Camellia</taxon>
    </lineage>
</organism>
<evidence type="ECO:0000313" key="2">
    <source>
        <dbReference type="Proteomes" id="UP000306102"/>
    </source>
</evidence>
<dbReference type="EMBL" id="SDRB02003203">
    <property type="protein sequence ID" value="THG18175.1"/>
    <property type="molecule type" value="Genomic_DNA"/>
</dbReference>
<name>A0A4S4EPJ9_CAMSN</name>
<comment type="caution">
    <text evidence="1">The sequence shown here is derived from an EMBL/GenBank/DDBJ whole genome shotgun (WGS) entry which is preliminary data.</text>
</comment>
<proteinExistence type="predicted"/>
<keyword evidence="2" id="KW-1185">Reference proteome</keyword>
<gene>
    <name evidence="1" type="ORF">TEA_024873</name>
</gene>
<dbReference type="Proteomes" id="UP000306102">
    <property type="component" value="Unassembled WGS sequence"/>
</dbReference>
<dbReference type="AlphaFoldDB" id="A0A4S4EPJ9"/>